<dbReference type="AlphaFoldDB" id="A0AAV4QM27"/>
<comment type="caution">
    <text evidence="2">The sequence shown here is derived from an EMBL/GenBank/DDBJ whole genome shotgun (WGS) entry which is preliminary data.</text>
</comment>
<sequence length="114" mass="12585">MGIYARVRGVPFVLPRNLFLCSRRLPSRSVISAEGSGGNAPAQGPVALFQWDVRFGGMRSERDQGREGPENGQDPRGYSPSHPSEDSFVPLLDIVASMARCGQVWHLLDSFQKR</sequence>
<reference evidence="2 3" key="1">
    <citation type="submission" date="2021-06" db="EMBL/GenBank/DDBJ databases">
        <title>Caerostris darwini draft genome.</title>
        <authorList>
            <person name="Kono N."/>
            <person name="Arakawa K."/>
        </authorList>
    </citation>
    <scope>NUCLEOTIDE SEQUENCE [LARGE SCALE GENOMIC DNA]</scope>
</reference>
<evidence type="ECO:0000313" key="3">
    <source>
        <dbReference type="Proteomes" id="UP001054837"/>
    </source>
</evidence>
<feature type="region of interest" description="Disordered" evidence="1">
    <location>
        <begin position="59"/>
        <end position="85"/>
    </location>
</feature>
<protein>
    <submittedName>
        <fullName evidence="2">Uncharacterized protein</fullName>
    </submittedName>
</protein>
<organism evidence="2 3">
    <name type="scientific">Caerostris darwini</name>
    <dbReference type="NCBI Taxonomy" id="1538125"/>
    <lineage>
        <taxon>Eukaryota</taxon>
        <taxon>Metazoa</taxon>
        <taxon>Ecdysozoa</taxon>
        <taxon>Arthropoda</taxon>
        <taxon>Chelicerata</taxon>
        <taxon>Arachnida</taxon>
        <taxon>Araneae</taxon>
        <taxon>Araneomorphae</taxon>
        <taxon>Entelegynae</taxon>
        <taxon>Araneoidea</taxon>
        <taxon>Araneidae</taxon>
        <taxon>Caerostris</taxon>
    </lineage>
</organism>
<gene>
    <name evidence="2" type="ORF">CDAR_471271</name>
</gene>
<evidence type="ECO:0000313" key="2">
    <source>
        <dbReference type="EMBL" id="GIY10240.1"/>
    </source>
</evidence>
<keyword evidence="3" id="KW-1185">Reference proteome</keyword>
<feature type="compositionally biased region" description="Basic and acidic residues" evidence="1">
    <location>
        <begin position="59"/>
        <end position="69"/>
    </location>
</feature>
<dbReference type="EMBL" id="BPLQ01004730">
    <property type="protein sequence ID" value="GIY10240.1"/>
    <property type="molecule type" value="Genomic_DNA"/>
</dbReference>
<accession>A0AAV4QM27</accession>
<proteinExistence type="predicted"/>
<evidence type="ECO:0000256" key="1">
    <source>
        <dbReference type="SAM" id="MobiDB-lite"/>
    </source>
</evidence>
<dbReference type="Proteomes" id="UP001054837">
    <property type="component" value="Unassembled WGS sequence"/>
</dbReference>
<name>A0AAV4QM27_9ARAC</name>